<comment type="caution">
    <text evidence="1">The sequence shown here is derived from an EMBL/GenBank/DDBJ whole genome shotgun (WGS) entry which is preliminary data.</text>
</comment>
<evidence type="ECO:0008006" key="3">
    <source>
        <dbReference type="Google" id="ProtNLM"/>
    </source>
</evidence>
<evidence type="ECO:0000313" key="2">
    <source>
        <dbReference type="Proteomes" id="UP000177187"/>
    </source>
</evidence>
<dbReference type="AlphaFoldDB" id="A0A1F5FB43"/>
<protein>
    <recommendedName>
        <fullName evidence="3">Outer membrane protein beta-barrel domain-containing protein</fullName>
    </recommendedName>
</protein>
<proteinExistence type="predicted"/>
<dbReference type="STRING" id="1817816.A2Y64_06420"/>
<dbReference type="Proteomes" id="UP000177187">
    <property type="component" value="Unassembled WGS sequence"/>
</dbReference>
<accession>A0A1F5FB43</accession>
<organism evidence="1 2">
    <name type="scientific">Candidatus Coatesbacteria bacterium RBG_13_66_14</name>
    <dbReference type="NCBI Taxonomy" id="1817816"/>
    <lineage>
        <taxon>Bacteria</taxon>
        <taxon>Candidatus Coatesiibacteriota</taxon>
    </lineage>
</organism>
<evidence type="ECO:0000313" key="1">
    <source>
        <dbReference type="EMBL" id="OGD76812.1"/>
    </source>
</evidence>
<dbReference type="EMBL" id="MFAF01000063">
    <property type="protein sequence ID" value="OGD76812.1"/>
    <property type="molecule type" value="Genomic_DNA"/>
</dbReference>
<reference evidence="1 2" key="1">
    <citation type="journal article" date="2016" name="Nat. Commun.">
        <title>Thousands of microbial genomes shed light on interconnected biogeochemical processes in an aquifer system.</title>
        <authorList>
            <person name="Anantharaman K."/>
            <person name="Brown C.T."/>
            <person name="Hug L.A."/>
            <person name="Sharon I."/>
            <person name="Castelle C.J."/>
            <person name="Probst A.J."/>
            <person name="Thomas B.C."/>
            <person name="Singh A."/>
            <person name="Wilkins M.J."/>
            <person name="Karaoz U."/>
            <person name="Brodie E.L."/>
            <person name="Williams K.H."/>
            <person name="Hubbard S.S."/>
            <person name="Banfield J.F."/>
        </authorList>
    </citation>
    <scope>NUCLEOTIDE SEQUENCE [LARGE SCALE GENOMIC DNA]</scope>
</reference>
<gene>
    <name evidence="1" type="ORF">A2Y64_06420</name>
</gene>
<name>A0A1F5FB43_9BACT</name>
<sequence>MTNLTTARTVGAGKVGLTGGAGVIPFAVDSESDYDDILNFDVDVVFINPQGRLDIGLSDAVDLGFQTGLMLVSGAEGFGWLGMLADVKWAVVDDPDSVTLSWGGGVGWMYLGGVLEGHLFLDSNVPFLPFYAAVKPRLTVGAGSGFTYDLSAGIHIEFSDSFRLIGDWTTFAFTLNSFSLGVQFIF</sequence>